<comment type="caution">
    <text evidence="1">The sequence shown here is derived from an EMBL/GenBank/DDBJ whole genome shotgun (WGS) entry which is preliminary data.</text>
</comment>
<dbReference type="Proteomes" id="UP001237642">
    <property type="component" value="Unassembled WGS sequence"/>
</dbReference>
<protein>
    <submittedName>
        <fullName evidence="1">Uncharacterized protein</fullName>
    </submittedName>
</protein>
<keyword evidence="2" id="KW-1185">Reference proteome</keyword>
<organism evidence="1 2">
    <name type="scientific">Heracleum sosnowskyi</name>
    <dbReference type="NCBI Taxonomy" id="360622"/>
    <lineage>
        <taxon>Eukaryota</taxon>
        <taxon>Viridiplantae</taxon>
        <taxon>Streptophyta</taxon>
        <taxon>Embryophyta</taxon>
        <taxon>Tracheophyta</taxon>
        <taxon>Spermatophyta</taxon>
        <taxon>Magnoliopsida</taxon>
        <taxon>eudicotyledons</taxon>
        <taxon>Gunneridae</taxon>
        <taxon>Pentapetalae</taxon>
        <taxon>asterids</taxon>
        <taxon>campanulids</taxon>
        <taxon>Apiales</taxon>
        <taxon>Apiaceae</taxon>
        <taxon>Apioideae</taxon>
        <taxon>apioid superclade</taxon>
        <taxon>Tordylieae</taxon>
        <taxon>Tordyliinae</taxon>
        <taxon>Heracleum</taxon>
    </lineage>
</organism>
<evidence type="ECO:0000313" key="2">
    <source>
        <dbReference type="Proteomes" id="UP001237642"/>
    </source>
</evidence>
<gene>
    <name evidence="1" type="ORF">POM88_030838</name>
</gene>
<reference evidence="1" key="2">
    <citation type="submission" date="2023-05" db="EMBL/GenBank/DDBJ databases">
        <authorList>
            <person name="Schelkunov M.I."/>
        </authorList>
    </citation>
    <scope>NUCLEOTIDE SEQUENCE</scope>
    <source>
        <strain evidence="1">Hsosn_3</strain>
        <tissue evidence="1">Leaf</tissue>
    </source>
</reference>
<name>A0AAD8HWN0_9APIA</name>
<dbReference type="AlphaFoldDB" id="A0AAD8HWN0"/>
<reference evidence="1" key="1">
    <citation type="submission" date="2023-02" db="EMBL/GenBank/DDBJ databases">
        <title>Genome of toxic invasive species Heracleum sosnowskyi carries increased number of genes despite the absence of recent whole-genome duplications.</title>
        <authorList>
            <person name="Schelkunov M."/>
            <person name="Shtratnikova V."/>
            <person name="Makarenko M."/>
            <person name="Klepikova A."/>
            <person name="Omelchenko D."/>
            <person name="Novikova G."/>
            <person name="Obukhova E."/>
            <person name="Bogdanov V."/>
            <person name="Penin A."/>
            <person name="Logacheva M."/>
        </authorList>
    </citation>
    <scope>NUCLEOTIDE SEQUENCE</scope>
    <source>
        <strain evidence="1">Hsosn_3</strain>
        <tissue evidence="1">Leaf</tissue>
    </source>
</reference>
<proteinExistence type="predicted"/>
<dbReference type="EMBL" id="JAUIZM010000007">
    <property type="protein sequence ID" value="KAK1374645.1"/>
    <property type="molecule type" value="Genomic_DNA"/>
</dbReference>
<evidence type="ECO:0000313" key="1">
    <source>
        <dbReference type="EMBL" id="KAK1374645.1"/>
    </source>
</evidence>
<accession>A0AAD8HWN0</accession>
<sequence>MFSILDISQEENVITKRNGIACVEPSMTFLHNSSLNWVNCCYALSSSIANFDFNVIKEQALVKFSSLGFINVFSHLGGRVGGWVVLSSSVPLLEGLGILGLAMGTPISLDMDIYKVAVRNEPILEAQMIIEVGVLDHLQSFIPVDAYRLKWVF</sequence>